<proteinExistence type="predicted"/>
<keyword evidence="1" id="KW-1133">Transmembrane helix</keyword>
<sequence length="1104" mass="126604">MSMENKIYIHEFSTGIEVKGTATAWESGGFTGEYMNRTLDKIPQAVLDSIANREFALAEGVVRAEPAIVGRVVRRGKESWSVVAVVTRGRDDFGRGVSLYRYFLCQGDTGIETILRWMNKPLSWVFNPFDKRAIGEPHQADHSYMEVNLIKFKEMLDQSPPIIFLAAESCTPLLLNEITRKLRRPNGDRSWAYKVAMLERPEYFQVIYPADAKAEMVIREVLDRRQSSSVLISGESGIKTAIKAVMNGRVKRGHIESLENALGNQGLDKNYWKSVLDKEGASQAVTENIYGDRYVRLLTLKAMLVPQFLPEFLAWLAHSQEGEIHYGTSLKLQQSMLQEAPKFTEHFPRLSEYLKWGICYTIDDLVDEPKIIKQSQFLLTKPGFWGQLYKESLSKELENVLDLMGEKRHNLESLNSLYPQWSSLLGKINKFWYPQERPDNKYKSLAELFEKLETAKLAAIFYQIAEGSVPKNLFDSILPSDKKSESTRLFNKKIDRKKSVGDHISSVFNDVQTTFLLSRRTAIQKLMNNSVKWEYLTTLDNALDNSTENQLNDNESWESFFDKQGAKGALDKNSYSKRIIKLLTLKAILIPHFLPLFLEWLRKSEESEKHYSVSQNLQEEILGKVPELTQNCPKLSEQLKWGICIVIHSLVNYPHILKESKLLLTKPGLWSEVYQESLSGELENDINLISAYISGRRDLPFQAVQYPEWEELLRDIMKFSPRGQQADSRYWTLGNLFEAVETPKLAQVFYGIGGNEAPTSIMPSKKAQKSKGIVKICWDFLFEKIDMGDRMRRIFILLVFFASVSFAGYSGWFLRGILQPNGSASKRNENYQAINALIDDLTKETKNIFDQSKKNNQDDKLPKKIIASIKQKKLNKPEEILPFCIGDILEIKDFQYSDIKADNQKSLKFSEAISKYQDQKGIKNAAPGIIKRDKNTYKQLKIDIENECLSPRLSEINQDKYDKTNAAIEAIAKGLEIKIKDLVSNKSLPTDIPAIFYKDYYQEQNPNPQNINSQGIVQHCVKKELGLGSDFQYSYIRQYNKEWEKFSETIKKYQREKGTMTAPDGVINQEKDTQKTLKENIQKKCLKSTTVESLNLKNPKPPST</sequence>
<dbReference type="AlphaFoldDB" id="Q10Z92"/>
<evidence type="ECO:0000256" key="1">
    <source>
        <dbReference type="SAM" id="Phobius"/>
    </source>
</evidence>
<dbReference type="KEGG" id="ter:Tery_3329"/>
<organism evidence="2">
    <name type="scientific">Trichodesmium erythraeum (strain IMS101)</name>
    <dbReference type="NCBI Taxonomy" id="203124"/>
    <lineage>
        <taxon>Bacteria</taxon>
        <taxon>Bacillati</taxon>
        <taxon>Cyanobacteriota</taxon>
        <taxon>Cyanophyceae</taxon>
        <taxon>Oscillatoriophycideae</taxon>
        <taxon>Oscillatoriales</taxon>
        <taxon>Microcoleaceae</taxon>
        <taxon>Trichodesmium</taxon>
    </lineage>
</organism>
<keyword evidence="1" id="KW-0472">Membrane</keyword>
<dbReference type="eggNOG" id="COG3599">
    <property type="taxonomic scope" value="Bacteria"/>
</dbReference>
<dbReference type="EMBL" id="CP000393">
    <property type="protein sequence ID" value="ABG52432.1"/>
    <property type="molecule type" value="Genomic_DNA"/>
</dbReference>
<dbReference type="STRING" id="203124.Tery_3329"/>
<gene>
    <name evidence="2" type="ordered locus">Tery_3329</name>
</gene>
<evidence type="ECO:0000313" key="2">
    <source>
        <dbReference type="EMBL" id="ABG52432.1"/>
    </source>
</evidence>
<feature type="transmembrane region" description="Helical" evidence="1">
    <location>
        <begin position="794"/>
        <end position="814"/>
    </location>
</feature>
<dbReference type="RefSeq" id="WP_011612777.1">
    <property type="nucleotide sequence ID" value="NC_008312.1"/>
</dbReference>
<protein>
    <submittedName>
        <fullName evidence="2">Uncharacterized protein</fullName>
    </submittedName>
</protein>
<accession>Q10Z92</accession>
<dbReference type="HOGENOM" id="CLU_282681_0_0_3"/>
<reference evidence="2" key="1">
    <citation type="submission" date="2006-06" db="EMBL/GenBank/DDBJ databases">
        <title>Complete sequence of Trichodesmium erythraeum IMS101.</title>
        <authorList>
            <consortium name="US DOE Joint Genome Institute"/>
            <person name="Copeland A."/>
            <person name="Lucas S."/>
            <person name="Lapidus A."/>
            <person name="Barry K."/>
            <person name="Detter J.C."/>
            <person name="Glavina del Rio T."/>
            <person name="Hammon N."/>
            <person name="Israni S."/>
            <person name="Dalin E."/>
            <person name="Tice H."/>
            <person name="Pitluck S."/>
            <person name="Kiss H."/>
            <person name="Munk A.C."/>
            <person name="Brettin T."/>
            <person name="Bruce D."/>
            <person name="Han C."/>
            <person name="Tapia R."/>
            <person name="Gilna P."/>
            <person name="Schmutz J."/>
            <person name="Larimer F."/>
            <person name="Land M."/>
            <person name="Hauser L."/>
            <person name="Kyrpides N."/>
            <person name="Kim E."/>
            <person name="Richardson P."/>
        </authorList>
    </citation>
    <scope>NUCLEOTIDE SEQUENCE [LARGE SCALE GENOMIC DNA]</scope>
    <source>
        <strain evidence="2">IMS101</strain>
    </source>
</reference>
<keyword evidence="1" id="KW-0812">Transmembrane</keyword>
<name>Q10Z92_TRIEI</name>